<feature type="region of interest" description="Disordered" evidence="5">
    <location>
        <begin position="206"/>
        <end position="243"/>
    </location>
</feature>
<proteinExistence type="predicted"/>
<keyword evidence="3" id="KW-0804">Transcription</keyword>
<protein>
    <submittedName>
        <fullName evidence="7">TetR/AcrR family transcriptional regulator</fullName>
    </submittedName>
</protein>
<evidence type="ECO:0000256" key="5">
    <source>
        <dbReference type="SAM" id="MobiDB-lite"/>
    </source>
</evidence>
<reference evidence="7 8" key="1">
    <citation type="submission" date="2023-10" db="EMBL/GenBank/DDBJ databases">
        <title>Bacteria for the degradation of biodegradable plastic PBAT(Polybutylene adipate terephthalate).</title>
        <authorList>
            <person name="Weon H.-Y."/>
            <person name="Yeon J."/>
        </authorList>
    </citation>
    <scope>NUCLEOTIDE SEQUENCE [LARGE SCALE GENOMIC DNA]</scope>
    <source>
        <strain evidence="7 8">SBD 7-3</strain>
    </source>
</reference>
<evidence type="ECO:0000313" key="7">
    <source>
        <dbReference type="EMBL" id="WOB07666.1"/>
    </source>
</evidence>
<dbReference type="PANTHER" id="PTHR30055">
    <property type="entry name" value="HTH-TYPE TRANSCRIPTIONAL REGULATOR RUTR"/>
    <property type="match status" value="1"/>
</dbReference>
<feature type="compositionally biased region" description="Basic residues" evidence="5">
    <location>
        <begin position="221"/>
        <end position="236"/>
    </location>
</feature>
<evidence type="ECO:0000313" key="8">
    <source>
        <dbReference type="Proteomes" id="UP001303946"/>
    </source>
</evidence>
<evidence type="ECO:0000256" key="4">
    <source>
        <dbReference type="PROSITE-ProRule" id="PRU00335"/>
    </source>
</evidence>
<evidence type="ECO:0000256" key="2">
    <source>
        <dbReference type="ARBA" id="ARBA00023125"/>
    </source>
</evidence>
<feature type="domain" description="HTH tetR-type" evidence="6">
    <location>
        <begin position="18"/>
        <end position="78"/>
    </location>
</feature>
<dbReference type="Proteomes" id="UP001303946">
    <property type="component" value="Chromosome"/>
</dbReference>
<evidence type="ECO:0000256" key="1">
    <source>
        <dbReference type="ARBA" id="ARBA00023015"/>
    </source>
</evidence>
<organism evidence="7 8">
    <name type="scientific">Piscinibacter gummiphilus</name>
    <dbReference type="NCBI Taxonomy" id="946333"/>
    <lineage>
        <taxon>Bacteria</taxon>
        <taxon>Pseudomonadati</taxon>
        <taxon>Pseudomonadota</taxon>
        <taxon>Betaproteobacteria</taxon>
        <taxon>Burkholderiales</taxon>
        <taxon>Sphaerotilaceae</taxon>
        <taxon>Piscinibacter</taxon>
    </lineage>
</organism>
<accession>A0ABZ0CRQ2</accession>
<sequence>MPRTPAAPAAPKPRLTAQERRTQILDSATGLILGRGLAHCSLDEVAVAAGISKALIYRHFSSRDELLKALLEREFSVLRGRGLAAFAPDAPFERVVRVSTRQSFEYLHERGAILRELFSDRSAIELLQERDRNERMESTKFFVEKSIRTYDVPPEVAQVIAIITINAPAAAARGLRRFGFAPDLSADVWSEFVLGGWAAVARRFGKGKPAPLSSSDNKSSRMPRKNPKKAAAKTAKKSLSPRG</sequence>
<keyword evidence="8" id="KW-1185">Reference proteome</keyword>
<name>A0ABZ0CRQ2_9BURK</name>
<dbReference type="RefSeq" id="WP_316700323.1">
    <property type="nucleotide sequence ID" value="NZ_CP136336.1"/>
</dbReference>
<dbReference type="PROSITE" id="PS50977">
    <property type="entry name" value="HTH_TETR_2"/>
    <property type="match status" value="1"/>
</dbReference>
<keyword evidence="2 4" id="KW-0238">DNA-binding</keyword>
<dbReference type="PANTHER" id="PTHR30055:SF234">
    <property type="entry name" value="HTH-TYPE TRANSCRIPTIONAL REGULATOR BETI"/>
    <property type="match status" value="1"/>
</dbReference>
<dbReference type="PRINTS" id="PR00455">
    <property type="entry name" value="HTHTETR"/>
</dbReference>
<dbReference type="InterPro" id="IPR009057">
    <property type="entry name" value="Homeodomain-like_sf"/>
</dbReference>
<gene>
    <name evidence="7" type="ORF">RXV79_22480</name>
</gene>
<dbReference type="InterPro" id="IPR050109">
    <property type="entry name" value="HTH-type_TetR-like_transc_reg"/>
</dbReference>
<evidence type="ECO:0000256" key="3">
    <source>
        <dbReference type="ARBA" id="ARBA00023163"/>
    </source>
</evidence>
<dbReference type="Gene3D" id="1.10.357.10">
    <property type="entry name" value="Tetracycline Repressor, domain 2"/>
    <property type="match status" value="1"/>
</dbReference>
<dbReference type="Pfam" id="PF00440">
    <property type="entry name" value="TetR_N"/>
    <property type="match status" value="1"/>
</dbReference>
<dbReference type="EMBL" id="CP136336">
    <property type="protein sequence ID" value="WOB07666.1"/>
    <property type="molecule type" value="Genomic_DNA"/>
</dbReference>
<dbReference type="InterPro" id="IPR001647">
    <property type="entry name" value="HTH_TetR"/>
</dbReference>
<keyword evidence="1" id="KW-0805">Transcription regulation</keyword>
<evidence type="ECO:0000259" key="6">
    <source>
        <dbReference type="PROSITE" id="PS50977"/>
    </source>
</evidence>
<feature type="DNA-binding region" description="H-T-H motif" evidence="4">
    <location>
        <begin position="41"/>
        <end position="60"/>
    </location>
</feature>
<dbReference type="SUPFAM" id="SSF46689">
    <property type="entry name" value="Homeodomain-like"/>
    <property type="match status" value="1"/>
</dbReference>